<keyword evidence="3" id="KW-1185">Reference proteome</keyword>
<organism evidence="2 3">
    <name type="scientific">Gracilimonas mengyeensis</name>
    <dbReference type="NCBI Taxonomy" id="1302730"/>
    <lineage>
        <taxon>Bacteria</taxon>
        <taxon>Pseudomonadati</taxon>
        <taxon>Balneolota</taxon>
        <taxon>Balneolia</taxon>
        <taxon>Balneolales</taxon>
        <taxon>Balneolaceae</taxon>
        <taxon>Gracilimonas</taxon>
    </lineage>
</organism>
<dbReference type="InterPro" id="IPR021314">
    <property type="entry name" value="DUF2911"/>
</dbReference>
<evidence type="ECO:0000313" key="3">
    <source>
        <dbReference type="Proteomes" id="UP000317557"/>
    </source>
</evidence>
<sequence>MKKLLQLTFLMVVTAFFATEFSYAQERGSDQNRASPNASVSQTIGTTVVTVTYGRPGLKGRSYFGEGSQLAPVGTVWRTGANESTAITFSDDLSFGGESVDAGTYSLYTIPGEDEWTIILNNKLSWGTQYDEAEDVVRVMASPMEADESEWFEIYFDELSADKAHMNLHWGATKVAVPITTE</sequence>
<gene>
    <name evidence="2" type="ORF">SAMN06265219_103112</name>
</gene>
<dbReference type="AlphaFoldDB" id="A0A521BUT2"/>
<evidence type="ECO:0008006" key="4">
    <source>
        <dbReference type="Google" id="ProtNLM"/>
    </source>
</evidence>
<evidence type="ECO:0000313" key="2">
    <source>
        <dbReference type="EMBL" id="SMO50927.1"/>
    </source>
</evidence>
<dbReference type="RefSeq" id="WP_142453537.1">
    <property type="nucleotide sequence ID" value="NZ_FXTP01000003.1"/>
</dbReference>
<feature type="signal peptide" evidence="1">
    <location>
        <begin position="1"/>
        <end position="24"/>
    </location>
</feature>
<protein>
    <recommendedName>
        <fullName evidence="4">DUF2911 domain-containing protein</fullName>
    </recommendedName>
</protein>
<dbReference type="Pfam" id="PF11138">
    <property type="entry name" value="DUF2911"/>
    <property type="match status" value="1"/>
</dbReference>
<reference evidence="2 3" key="1">
    <citation type="submission" date="2017-05" db="EMBL/GenBank/DDBJ databases">
        <authorList>
            <person name="Varghese N."/>
            <person name="Submissions S."/>
        </authorList>
    </citation>
    <scope>NUCLEOTIDE SEQUENCE [LARGE SCALE GENOMIC DNA]</scope>
    <source>
        <strain evidence="2 3">DSM 21985</strain>
    </source>
</reference>
<dbReference type="EMBL" id="FXTP01000003">
    <property type="protein sequence ID" value="SMO50927.1"/>
    <property type="molecule type" value="Genomic_DNA"/>
</dbReference>
<keyword evidence="1" id="KW-0732">Signal</keyword>
<evidence type="ECO:0000256" key="1">
    <source>
        <dbReference type="SAM" id="SignalP"/>
    </source>
</evidence>
<dbReference type="Proteomes" id="UP000317557">
    <property type="component" value="Unassembled WGS sequence"/>
</dbReference>
<proteinExistence type="predicted"/>
<accession>A0A521BUT2</accession>
<name>A0A521BUT2_9BACT</name>
<dbReference type="OrthoDB" id="187854at2"/>
<feature type="chain" id="PRO_5022013357" description="DUF2911 domain-containing protein" evidence="1">
    <location>
        <begin position="25"/>
        <end position="182"/>
    </location>
</feature>